<dbReference type="InterPro" id="IPR036390">
    <property type="entry name" value="WH_DNA-bd_sf"/>
</dbReference>
<comment type="caution">
    <text evidence="7">The sequence shown here is derived from an EMBL/GenBank/DDBJ whole genome shotgun (WGS) entry which is preliminary data.</text>
</comment>
<accession>A0ABU1MM58</accession>
<evidence type="ECO:0000313" key="7">
    <source>
        <dbReference type="EMBL" id="MDR6511012.1"/>
    </source>
</evidence>
<keyword evidence="3 7" id="KW-0238">DNA-binding</keyword>
<dbReference type="EMBL" id="JAVDRD010000004">
    <property type="protein sequence ID" value="MDR6511012.1"/>
    <property type="molecule type" value="Genomic_DNA"/>
</dbReference>
<dbReference type="InterPro" id="IPR037402">
    <property type="entry name" value="YidZ_PBP2"/>
</dbReference>
<dbReference type="InterPro" id="IPR036388">
    <property type="entry name" value="WH-like_DNA-bd_sf"/>
</dbReference>
<evidence type="ECO:0000256" key="4">
    <source>
        <dbReference type="ARBA" id="ARBA00023163"/>
    </source>
</evidence>
<dbReference type="RefSeq" id="WP_309804994.1">
    <property type="nucleotide sequence ID" value="NZ_JAVDRD010000004.1"/>
</dbReference>
<dbReference type="PANTHER" id="PTHR30118:SF6">
    <property type="entry name" value="HTH-TYPE TRANSCRIPTIONAL REGULATOR LEUO"/>
    <property type="match status" value="1"/>
</dbReference>
<proteinExistence type="inferred from homology"/>
<dbReference type="Gene3D" id="3.40.190.10">
    <property type="entry name" value="Periplasmic binding protein-like II"/>
    <property type="match status" value="2"/>
</dbReference>
<feature type="compositionally biased region" description="Basic and acidic residues" evidence="5">
    <location>
        <begin position="1"/>
        <end position="13"/>
    </location>
</feature>
<dbReference type="Proteomes" id="UP001184150">
    <property type="component" value="Unassembled WGS sequence"/>
</dbReference>
<keyword evidence="8" id="KW-1185">Reference proteome</keyword>
<dbReference type="Pfam" id="PF03466">
    <property type="entry name" value="LysR_substrate"/>
    <property type="match status" value="1"/>
</dbReference>
<dbReference type="Pfam" id="PF00126">
    <property type="entry name" value="HTH_1"/>
    <property type="match status" value="1"/>
</dbReference>
<protein>
    <submittedName>
        <fullName evidence="7">DNA-binding transcriptional LysR family regulator</fullName>
    </submittedName>
</protein>
<dbReference type="CDD" id="cd08417">
    <property type="entry name" value="PBP2_Nitroaromatics_like"/>
    <property type="match status" value="1"/>
</dbReference>
<evidence type="ECO:0000256" key="3">
    <source>
        <dbReference type="ARBA" id="ARBA00023125"/>
    </source>
</evidence>
<evidence type="ECO:0000313" key="8">
    <source>
        <dbReference type="Proteomes" id="UP001184150"/>
    </source>
</evidence>
<gene>
    <name evidence="7" type="ORF">J2792_001884</name>
</gene>
<evidence type="ECO:0000256" key="5">
    <source>
        <dbReference type="SAM" id="MobiDB-lite"/>
    </source>
</evidence>
<name>A0ABU1MM58_9SPHN</name>
<dbReference type="GO" id="GO:0003677">
    <property type="term" value="F:DNA binding"/>
    <property type="evidence" value="ECO:0007669"/>
    <property type="project" value="UniProtKB-KW"/>
</dbReference>
<evidence type="ECO:0000256" key="2">
    <source>
        <dbReference type="ARBA" id="ARBA00023015"/>
    </source>
</evidence>
<reference evidence="7 8" key="1">
    <citation type="submission" date="2023-07" db="EMBL/GenBank/DDBJ databases">
        <title>Sorghum-associated microbial communities from plants grown in Nebraska, USA.</title>
        <authorList>
            <person name="Schachtman D."/>
        </authorList>
    </citation>
    <scope>NUCLEOTIDE SEQUENCE [LARGE SCALE GENOMIC DNA]</scope>
    <source>
        <strain evidence="7 8">DS1027</strain>
    </source>
</reference>
<comment type="similarity">
    <text evidence="1">Belongs to the LysR transcriptional regulatory family.</text>
</comment>
<keyword evidence="2" id="KW-0805">Transcription regulation</keyword>
<organism evidence="7 8">
    <name type="scientific">Novosphingobium capsulatum</name>
    <dbReference type="NCBI Taxonomy" id="13688"/>
    <lineage>
        <taxon>Bacteria</taxon>
        <taxon>Pseudomonadati</taxon>
        <taxon>Pseudomonadota</taxon>
        <taxon>Alphaproteobacteria</taxon>
        <taxon>Sphingomonadales</taxon>
        <taxon>Sphingomonadaceae</taxon>
        <taxon>Novosphingobium</taxon>
    </lineage>
</organism>
<dbReference type="PANTHER" id="PTHR30118">
    <property type="entry name" value="HTH-TYPE TRANSCRIPTIONAL REGULATOR LEUO-RELATED"/>
    <property type="match status" value="1"/>
</dbReference>
<dbReference type="SUPFAM" id="SSF53850">
    <property type="entry name" value="Periplasmic binding protein-like II"/>
    <property type="match status" value="1"/>
</dbReference>
<evidence type="ECO:0000259" key="6">
    <source>
        <dbReference type="PROSITE" id="PS50931"/>
    </source>
</evidence>
<dbReference type="SUPFAM" id="SSF46785">
    <property type="entry name" value="Winged helix' DNA-binding domain"/>
    <property type="match status" value="1"/>
</dbReference>
<feature type="domain" description="HTH lysR-type" evidence="6">
    <location>
        <begin position="25"/>
        <end position="83"/>
    </location>
</feature>
<dbReference type="InterPro" id="IPR000847">
    <property type="entry name" value="LysR_HTH_N"/>
</dbReference>
<sequence>MRIDKPRGDRGRSPAETPEPPVHRLNLNLLYPLDAILHAPTLTEAGRRVRLSQSAMSHALRRLREHFGDDLVIHHAGGDQQLTSLGMALRSEVRRVLRDVDGTLNFALSFDPSTSTGTITVAASDVVEQMLLGPVVQRLLAAAPGLAINIVPLDIDVPQRALDRGADLLLLPAELALSDLETLPILTEYISCLIWTGHSELADRFDIDEAQYRGARHVIAGDERMLTMTVDRSTADLLKARRIAMRTSSQAALPGIIIGSDLLATGSSWLFQYFASIMPVRAVAAPFVQEGVVTVAQWPAYRRRDPMLAWFVAQIEAYVALFSANVRARDGH</sequence>
<feature type="region of interest" description="Disordered" evidence="5">
    <location>
        <begin position="1"/>
        <end position="21"/>
    </location>
</feature>
<dbReference type="PROSITE" id="PS50931">
    <property type="entry name" value="HTH_LYSR"/>
    <property type="match status" value="1"/>
</dbReference>
<dbReference type="Gene3D" id="1.10.10.10">
    <property type="entry name" value="Winged helix-like DNA-binding domain superfamily/Winged helix DNA-binding domain"/>
    <property type="match status" value="1"/>
</dbReference>
<dbReference type="InterPro" id="IPR050389">
    <property type="entry name" value="LysR-type_TF"/>
</dbReference>
<evidence type="ECO:0000256" key="1">
    <source>
        <dbReference type="ARBA" id="ARBA00009437"/>
    </source>
</evidence>
<keyword evidence="4" id="KW-0804">Transcription</keyword>
<dbReference type="InterPro" id="IPR005119">
    <property type="entry name" value="LysR_subst-bd"/>
</dbReference>